<dbReference type="EMBL" id="JARPUR010000002">
    <property type="protein sequence ID" value="KAK4881912.1"/>
    <property type="molecule type" value="Genomic_DNA"/>
</dbReference>
<proteinExistence type="predicted"/>
<accession>A0AAN7SHT0</accession>
<organism evidence="1 2">
    <name type="scientific">Aquatica leii</name>
    <dbReference type="NCBI Taxonomy" id="1421715"/>
    <lineage>
        <taxon>Eukaryota</taxon>
        <taxon>Metazoa</taxon>
        <taxon>Ecdysozoa</taxon>
        <taxon>Arthropoda</taxon>
        <taxon>Hexapoda</taxon>
        <taxon>Insecta</taxon>
        <taxon>Pterygota</taxon>
        <taxon>Neoptera</taxon>
        <taxon>Endopterygota</taxon>
        <taxon>Coleoptera</taxon>
        <taxon>Polyphaga</taxon>
        <taxon>Elateriformia</taxon>
        <taxon>Elateroidea</taxon>
        <taxon>Lampyridae</taxon>
        <taxon>Luciolinae</taxon>
        <taxon>Aquatica</taxon>
    </lineage>
</organism>
<keyword evidence="2" id="KW-1185">Reference proteome</keyword>
<name>A0AAN7SHT0_9COLE</name>
<sequence>MIRIETKTCLKIFLYKKELFQNIRNVNRNRSHASNVCISRYKSYSHMPQSCIAAINVVIKQPGCFHQLKKKLTK</sequence>
<evidence type="ECO:0000313" key="1">
    <source>
        <dbReference type="EMBL" id="KAK4881912.1"/>
    </source>
</evidence>
<evidence type="ECO:0000313" key="2">
    <source>
        <dbReference type="Proteomes" id="UP001353858"/>
    </source>
</evidence>
<gene>
    <name evidence="1" type="ORF">RN001_005231</name>
</gene>
<dbReference type="Proteomes" id="UP001353858">
    <property type="component" value="Unassembled WGS sequence"/>
</dbReference>
<comment type="caution">
    <text evidence="1">The sequence shown here is derived from an EMBL/GenBank/DDBJ whole genome shotgun (WGS) entry which is preliminary data.</text>
</comment>
<reference evidence="2" key="1">
    <citation type="submission" date="2023-01" db="EMBL/GenBank/DDBJ databases">
        <title>Key to firefly adult light organ development and bioluminescence: homeobox transcription factors regulate luciferase expression and transportation to peroxisome.</title>
        <authorList>
            <person name="Fu X."/>
        </authorList>
    </citation>
    <scope>NUCLEOTIDE SEQUENCE [LARGE SCALE GENOMIC DNA]</scope>
</reference>
<dbReference type="AlphaFoldDB" id="A0AAN7SHT0"/>
<protein>
    <submittedName>
        <fullName evidence="1">Uncharacterized protein</fullName>
    </submittedName>
</protein>